<protein>
    <submittedName>
        <fullName evidence="1">Uncharacterized protein</fullName>
    </submittedName>
</protein>
<accession>A0ACB0LYG8</accession>
<comment type="caution">
    <text evidence="1">The sequence shown here is derived from an EMBL/GenBank/DDBJ whole genome shotgun (WGS) entry which is preliminary data.</text>
</comment>
<dbReference type="Proteomes" id="UP001177021">
    <property type="component" value="Unassembled WGS sequence"/>
</dbReference>
<organism evidence="1 2">
    <name type="scientific">Trifolium pratense</name>
    <name type="common">Red clover</name>
    <dbReference type="NCBI Taxonomy" id="57577"/>
    <lineage>
        <taxon>Eukaryota</taxon>
        <taxon>Viridiplantae</taxon>
        <taxon>Streptophyta</taxon>
        <taxon>Embryophyta</taxon>
        <taxon>Tracheophyta</taxon>
        <taxon>Spermatophyta</taxon>
        <taxon>Magnoliopsida</taxon>
        <taxon>eudicotyledons</taxon>
        <taxon>Gunneridae</taxon>
        <taxon>Pentapetalae</taxon>
        <taxon>rosids</taxon>
        <taxon>fabids</taxon>
        <taxon>Fabales</taxon>
        <taxon>Fabaceae</taxon>
        <taxon>Papilionoideae</taxon>
        <taxon>50 kb inversion clade</taxon>
        <taxon>NPAAA clade</taxon>
        <taxon>Hologalegina</taxon>
        <taxon>IRL clade</taxon>
        <taxon>Trifolieae</taxon>
        <taxon>Trifolium</taxon>
    </lineage>
</organism>
<evidence type="ECO:0000313" key="2">
    <source>
        <dbReference type="Proteomes" id="UP001177021"/>
    </source>
</evidence>
<sequence>MWWMRVILVLLFPFLLILQQGSSSTIEQEHTCPPSSCGKISSISYPFRLTDDLKHCGDNRYELSCENNVTTLYLYSAKYHVQSINYNNFTIRLVDPGVRESNCSSLPLNFLSQSNFCDTYELGKKYCMDPYQALGYYGDELVFEHIVYLNCSHQVTNNHKYVNTTSCLDQNSEGYYIYAMAGDLIAQDFQVGCHVKLVTPTSWLKNLERNQEISSYDFIHKALVYGFEISWLNLPCKNLQCGDSIRCIFNSNQKVLCYDRPCNKSWGGNPRKNPCVYSGTWYQELALYKSVAEVVIISMWNWIGLLGLIKEGPNKFIRKCIRYFWPLFVAKYLIGVTLFIALLICKWRKRHLSIFEYIEIYLQQQNNLMPIGYSYKEIKKMAKGFKDKLGEGGFGTVFKGNLRSGPCVAIKMLAKSKGNGQDFISEVATIGRIHHLNVVQLIGFCAEGSKRALVYEFMPNGSLDKFIFSKEGSKNISYSQIFDISIGVARGIAYLHHGCEMKILHFDIKPHNILLDENFTPKVSDFGLAKLYSVENSIITMTAARGTIGYMAPELFYQNIGGVSYKADVYSFGMLLMEMANKRKNLNAKAERSSQLYFPLWIYDQVEKGKDIETEDTTEEEKKIVKKMIIVALWCIQLKPDDRPSMNNVVEMLQGNIESLNIPPKPTLYPDDTITNDERNNFDQRSSSNYTSSYDSVEISTNSLVENIA</sequence>
<name>A0ACB0LYG8_TRIPR</name>
<gene>
    <name evidence="1" type="ORF">MILVUS5_LOCUS37845</name>
</gene>
<dbReference type="EMBL" id="CASHSV030000716">
    <property type="protein sequence ID" value="CAJ2674644.1"/>
    <property type="molecule type" value="Genomic_DNA"/>
</dbReference>
<reference evidence="1" key="1">
    <citation type="submission" date="2023-10" db="EMBL/GenBank/DDBJ databases">
        <authorList>
            <person name="Rodriguez Cubillos JULIANA M."/>
            <person name="De Vega J."/>
        </authorList>
    </citation>
    <scope>NUCLEOTIDE SEQUENCE</scope>
</reference>
<evidence type="ECO:0000313" key="1">
    <source>
        <dbReference type="EMBL" id="CAJ2674644.1"/>
    </source>
</evidence>
<keyword evidence="2" id="KW-1185">Reference proteome</keyword>
<proteinExistence type="predicted"/>